<accession>H6NIL7</accession>
<reference evidence="1 2" key="1">
    <citation type="journal article" date="2012" name="J. Bacteriol.">
        <title>Complete Genome Sequence of Paenibacillus mucilaginosus 3016, a Bacterium Functional as Microbial Fertilizer.</title>
        <authorList>
            <person name="Ma M."/>
            <person name="Wang Z."/>
            <person name="Li L."/>
            <person name="Jiang X."/>
            <person name="Guan D."/>
            <person name="Cao F."/>
            <person name="Chen H."/>
            <person name="Wang X."/>
            <person name="Shen D."/>
            <person name="Du B."/>
            <person name="Li J."/>
        </authorList>
    </citation>
    <scope>NUCLEOTIDE SEQUENCE [LARGE SCALE GENOMIC DNA]</scope>
    <source>
        <strain evidence="1 2">3016</strain>
    </source>
</reference>
<dbReference type="RefSeq" id="WP_014372194.1">
    <property type="nucleotide sequence ID" value="NC_016935.1"/>
</dbReference>
<organism evidence="1 2">
    <name type="scientific">Paenibacillus mucilaginosus 3016</name>
    <dbReference type="NCBI Taxonomy" id="1116391"/>
    <lineage>
        <taxon>Bacteria</taxon>
        <taxon>Bacillati</taxon>
        <taxon>Bacillota</taxon>
        <taxon>Bacilli</taxon>
        <taxon>Bacillales</taxon>
        <taxon>Paenibacillaceae</taxon>
        <taxon>Paenibacillus</taxon>
    </lineage>
</organism>
<evidence type="ECO:0000313" key="2">
    <source>
        <dbReference type="Proteomes" id="UP000007523"/>
    </source>
</evidence>
<keyword evidence="2" id="KW-1185">Reference proteome</keyword>
<gene>
    <name evidence="1" type="ORF">PM3016_6456</name>
</gene>
<dbReference type="AlphaFoldDB" id="H6NIL7"/>
<dbReference type="Proteomes" id="UP000007523">
    <property type="component" value="Chromosome"/>
</dbReference>
<name>H6NIL7_9BACL</name>
<dbReference type="PROSITE" id="PS51257">
    <property type="entry name" value="PROKAR_LIPOPROTEIN"/>
    <property type="match status" value="1"/>
</dbReference>
<dbReference type="HOGENOM" id="CLU_106687_0_0_9"/>
<dbReference type="KEGG" id="pmq:PM3016_6456"/>
<dbReference type="EMBL" id="CP003235">
    <property type="protein sequence ID" value="AFC33084.1"/>
    <property type="molecule type" value="Genomic_DNA"/>
</dbReference>
<sequence length="230" mass="24951">MLSSRLSKHRYPPLMGLALGLILLLLSSCQVPGSPAPNVKDTPPPGVFSIEPFDLFQGNDAKFKALVDGYAAGVRIRSTASGKLLLAEVELWEDGENKGVQSVFNFQLSPPDTPPKTGEFLYTIQQLSLEKESAWKIKATYAVPSSSGSSSSSTTLPPTAESTIHIWSPINQPLTARESEGAYIFALVGDTDISFDPLQSAQKAPWAYLLKLSVVSSDELPHRRPQQKKP</sequence>
<proteinExistence type="predicted"/>
<evidence type="ECO:0008006" key="3">
    <source>
        <dbReference type="Google" id="ProtNLM"/>
    </source>
</evidence>
<evidence type="ECO:0000313" key="1">
    <source>
        <dbReference type="EMBL" id="AFC33084.1"/>
    </source>
</evidence>
<protein>
    <recommendedName>
        <fullName evidence="3">Lipoprotein</fullName>
    </recommendedName>
</protein>